<proteinExistence type="inferred from homology"/>
<keyword evidence="6 8" id="KW-1133">Transmembrane helix</keyword>
<dbReference type="FunFam" id="1.10.3470.10:FF:000001">
    <property type="entry name" value="Vitamin B12 ABC transporter permease BtuC"/>
    <property type="match status" value="1"/>
</dbReference>
<feature type="transmembrane region" description="Helical" evidence="8">
    <location>
        <begin position="153"/>
        <end position="174"/>
    </location>
</feature>
<evidence type="ECO:0000313" key="10">
    <source>
        <dbReference type="Proteomes" id="UP000216207"/>
    </source>
</evidence>
<organism evidence="9 10">
    <name type="scientific">Shouchella clausii</name>
    <name type="common">Alkalihalobacillus clausii</name>
    <dbReference type="NCBI Taxonomy" id="79880"/>
    <lineage>
        <taxon>Bacteria</taxon>
        <taxon>Bacillati</taxon>
        <taxon>Bacillota</taxon>
        <taxon>Bacilli</taxon>
        <taxon>Bacillales</taxon>
        <taxon>Bacillaceae</taxon>
        <taxon>Shouchella</taxon>
    </lineage>
</organism>
<keyword evidence="3" id="KW-0813">Transport</keyword>
<dbReference type="EMBL" id="NPCC01000009">
    <property type="protein sequence ID" value="PAE89405.1"/>
    <property type="molecule type" value="Genomic_DNA"/>
</dbReference>
<feature type="transmembrane region" description="Helical" evidence="8">
    <location>
        <begin position="279"/>
        <end position="296"/>
    </location>
</feature>
<evidence type="ECO:0000256" key="7">
    <source>
        <dbReference type="ARBA" id="ARBA00023136"/>
    </source>
</evidence>
<dbReference type="InterPro" id="IPR000522">
    <property type="entry name" value="ABC_transptr_permease_BtuC"/>
</dbReference>
<comment type="similarity">
    <text evidence="2">Belongs to the binding-protein-dependent transport system permease family. FecCD subfamily.</text>
</comment>
<feature type="transmembrane region" description="Helical" evidence="8">
    <location>
        <begin position="122"/>
        <end position="141"/>
    </location>
</feature>
<evidence type="ECO:0000256" key="5">
    <source>
        <dbReference type="ARBA" id="ARBA00022692"/>
    </source>
</evidence>
<evidence type="ECO:0000256" key="6">
    <source>
        <dbReference type="ARBA" id="ARBA00022989"/>
    </source>
</evidence>
<dbReference type="GO" id="GO:0033214">
    <property type="term" value="P:siderophore-iron import into cell"/>
    <property type="evidence" value="ECO:0007669"/>
    <property type="project" value="TreeGrafter"/>
</dbReference>
<evidence type="ECO:0000313" key="9">
    <source>
        <dbReference type="EMBL" id="PAE89405.1"/>
    </source>
</evidence>
<feature type="transmembrane region" description="Helical" evidence="8">
    <location>
        <begin position="308"/>
        <end position="328"/>
    </location>
</feature>
<sequence length="335" mass="35146">MSELVLAKRARRRKGLLISLPLVLLVSMAGGLMLGAVPFSLGDIGAVLTGEGTETSRSVIVNIRLPRIIVAALAGACLAASGAILQGLMKNPLADPSIIGVTAGGGLAASIAMVALPQLGYLLPGFAFIGALLATGTIYVLAWEKGTSPLKLILAGIAVNAFFGAIQSGIFILFSDRVQSILPWLAGGFQGRGWFHVEFVLPYALIGLLLSIFAIRPINLLLLGDDTARLLGAPVERFRLWLILLAAFLAGAAVSVAGLLSFVGLVVPHMVRLFIGSDYRYLLPFSIIGGAALVVLTDTVARTVFDPIELPVGILLACLGAPFFLVLLKYNKITH</sequence>
<keyword evidence="5 8" id="KW-0812">Transmembrane</keyword>
<feature type="transmembrane region" description="Helical" evidence="8">
    <location>
        <begin position="97"/>
        <end position="116"/>
    </location>
</feature>
<dbReference type="RefSeq" id="WP_063609805.1">
    <property type="nucleotide sequence ID" value="NZ_BOQQ01000001.1"/>
</dbReference>
<dbReference type="GO" id="GO:0005886">
    <property type="term" value="C:plasma membrane"/>
    <property type="evidence" value="ECO:0007669"/>
    <property type="project" value="UniProtKB-SubCell"/>
</dbReference>
<dbReference type="InterPro" id="IPR037294">
    <property type="entry name" value="ABC_BtuC-like"/>
</dbReference>
<dbReference type="GO" id="GO:0022857">
    <property type="term" value="F:transmembrane transporter activity"/>
    <property type="evidence" value="ECO:0007669"/>
    <property type="project" value="InterPro"/>
</dbReference>
<dbReference type="SUPFAM" id="SSF81345">
    <property type="entry name" value="ABC transporter involved in vitamin B12 uptake, BtuC"/>
    <property type="match status" value="1"/>
</dbReference>
<dbReference type="Gene3D" id="1.10.3470.10">
    <property type="entry name" value="ABC transporter involved in vitamin B12 uptake, BtuC"/>
    <property type="match status" value="1"/>
</dbReference>
<name>A0A268P255_SHOCL</name>
<dbReference type="Proteomes" id="UP000216207">
    <property type="component" value="Unassembled WGS sequence"/>
</dbReference>
<comment type="subcellular location">
    <subcellularLocation>
        <location evidence="1">Cell membrane</location>
        <topology evidence="1">Multi-pass membrane protein</topology>
    </subcellularLocation>
</comment>
<dbReference type="PANTHER" id="PTHR30472:SF68">
    <property type="entry name" value="FERRICHROME TRANSPORT SYSTEM PERMEASE PROTEIN FHUB"/>
    <property type="match status" value="1"/>
</dbReference>
<evidence type="ECO:0000256" key="1">
    <source>
        <dbReference type="ARBA" id="ARBA00004651"/>
    </source>
</evidence>
<evidence type="ECO:0000256" key="4">
    <source>
        <dbReference type="ARBA" id="ARBA00022475"/>
    </source>
</evidence>
<keyword evidence="4" id="KW-1003">Cell membrane</keyword>
<keyword evidence="7 8" id="KW-0472">Membrane</keyword>
<gene>
    <name evidence="9" type="ORF">CHH72_08950</name>
</gene>
<protein>
    <submittedName>
        <fullName evidence="9">Iron ABC transporter permease</fullName>
    </submittedName>
</protein>
<dbReference type="Pfam" id="PF01032">
    <property type="entry name" value="FecCD"/>
    <property type="match status" value="1"/>
</dbReference>
<evidence type="ECO:0000256" key="8">
    <source>
        <dbReference type="SAM" id="Phobius"/>
    </source>
</evidence>
<feature type="transmembrane region" description="Helical" evidence="8">
    <location>
        <begin position="240"/>
        <end position="267"/>
    </location>
</feature>
<dbReference type="CDD" id="cd06550">
    <property type="entry name" value="TM_ABC_iron-siderophores_like"/>
    <property type="match status" value="1"/>
</dbReference>
<dbReference type="AlphaFoldDB" id="A0A268P255"/>
<evidence type="ECO:0000256" key="3">
    <source>
        <dbReference type="ARBA" id="ARBA00022448"/>
    </source>
</evidence>
<accession>A0A268P255</accession>
<feature type="transmembrane region" description="Helical" evidence="8">
    <location>
        <begin position="66"/>
        <end position="85"/>
    </location>
</feature>
<evidence type="ECO:0000256" key="2">
    <source>
        <dbReference type="ARBA" id="ARBA00007935"/>
    </source>
</evidence>
<dbReference type="PANTHER" id="PTHR30472">
    <property type="entry name" value="FERRIC ENTEROBACTIN TRANSPORT SYSTEM PERMEASE PROTEIN"/>
    <property type="match status" value="1"/>
</dbReference>
<reference evidence="9 10" key="1">
    <citation type="submission" date="2017-07" db="EMBL/GenBank/DDBJ databases">
        <title>Isolation and whole genome analysis of endospore-forming bacteria from heroin.</title>
        <authorList>
            <person name="Kalinowski J."/>
            <person name="Ahrens B."/>
            <person name="Al-Dilaimi A."/>
            <person name="Winkler A."/>
            <person name="Wibberg D."/>
            <person name="Schleenbecker U."/>
            <person name="Ruckert C."/>
            <person name="Wolfel R."/>
            <person name="Grass G."/>
        </authorList>
    </citation>
    <scope>NUCLEOTIDE SEQUENCE [LARGE SCALE GENOMIC DNA]</scope>
    <source>
        <strain evidence="9 10">7539</strain>
    </source>
</reference>
<feature type="transmembrane region" description="Helical" evidence="8">
    <location>
        <begin position="194"/>
        <end position="219"/>
    </location>
</feature>
<comment type="caution">
    <text evidence="9">The sequence shown here is derived from an EMBL/GenBank/DDBJ whole genome shotgun (WGS) entry which is preliminary data.</text>
</comment>